<evidence type="ECO:0000313" key="4">
    <source>
        <dbReference type="EMBL" id="MBA2864044.1"/>
    </source>
</evidence>
<keyword evidence="2" id="KW-1133">Transmembrane helix</keyword>
<accession>A0A7J9PMP8</accession>
<evidence type="ECO:0000313" key="7">
    <source>
        <dbReference type="Proteomes" id="UP000590564"/>
    </source>
</evidence>
<gene>
    <name evidence="4" type="ORF">HNP94_001044</name>
    <name evidence="5" type="ORF">HNP96_000016</name>
</gene>
<dbReference type="InterPro" id="IPR010567">
    <property type="entry name" value="OrfX2/OrfX3/P47"/>
</dbReference>
<dbReference type="RefSeq" id="WP_181505026.1">
    <property type="nucleotide sequence ID" value="NZ_JACDUO010000001.1"/>
</dbReference>
<comment type="caution">
    <text evidence="4">The sequence shown here is derived from an EMBL/GenBank/DDBJ whole genome shotgun (WGS) entry which is preliminary data.</text>
</comment>
<sequence length="542" mass="59422">MSKDSERVVFSGMNQPVKLDLPNLNMSAIETLKNSALYKNAAKVREYSEEQDKLMLATSLTTNGWDTVSICRVTALNERIKEQKTYPESISTTSNQLSLNGDFDAWSVITGGDGKNVKLKLPMKSGTYVGMEFGSGTNFDLTGVSVEIYVKLNYFPITNPEAIADGDYSLYVKTEEGNSSDPIAAVVSLNDPSGKIDDINISILRGLYEQWLNIPENLRKFDTLFATVLINNMGEQSDEYRWLRATTISYAYTDKGTEDSSIFGILCMTNDRSADGLPNQLPAVILEKDNNAIFLINREIFVRYQLVPSLPFIFSDSPDAEYVIDEAGTTVNAENIQLDKVRVGAIDYQPIAKSFEMCFDETYIRTTAKIFTNISPGIDANTIIMTKQTLALGYNDQGEQVMTYEMVGDPVVENSTDIATWIVVTEAIVALIGAVVTGVAAKVAEKLTALIVGIIVAAVIALVTVVIHVIIEKVIAGGVTDSLPSISPMVKVATNQVKWPFCTEDAFVLTDIDYSGAIIFEGNLNLLDGYAIQNNRLVYTGI</sequence>
<evidence type="ECO:0000313" key="6">
    <source>
        <dbReference type="Proteomes" id="UP000567099"/>
    </source>
</evidence>
<feature type="transmembrane region" description="Helical" evidence="2">
    <location>
        <begin position="418"/>
        <end position="440"/>
    </location>
</feature>
<feature type="domain" description="Protein OrfX2/OrfX3/P47" evidence="3">
    <location>
        <begin position="62"/>
        <end position="522"/>
    </location>
</feature>
<dbReference type="Proteomes" id="UP000567099">
    <property type="component" value="Unassembled WGS sequence"/>
</dbReference>
<evidence type="ECO:0000313" key="5">
    <source>
        <dbReference type="EMBL" id="MBB6495995.1"/>
    </source>
</evidence>
<dbReference type="Pfam" id="PF06597">
    <property type="entry name" value="Clostridium_P47"/>
    <property type="match status" value="1"/>
</dbReference>
<dbReference type="EMBL" id="JACDUO010000001">
    <property type="protein sequence ID" value="MBA2864044.1"/>
    <property type="molecule type" value="Genomic_DNA"/>
</dbReference>
<evidence type="ECO:0000256" key="1">
    <source>
        <dbReference type="ARBA" id="ARBA00023026"/>
    </source>
</evidence>
<evidence type="ECO:0000256" key="2">
    <source>
        <dbReference type="SAM" id="Phobius"/>
    </source>
</evidence>
<keyword evidence="2" id="KW-0472">Membrane</keyword>
<keyword evidence="1" id="KW-0843">Virulence</keyword>
<dbReference type="AlphaFoldDB" id="A0A7J9PMP8"/>
<proteinExistence type="predicted"/>
<feature type="transmembrane region" description="Helical" evidence="2">
    <location>
        <begin position="447"/>
        <end position="471"/>
    </location>
</feature>
<dbReference type="Proteomes" id="UP000590564">
    <property type="component" value="Unassembled WGS sequence"/>
</dbReference>
<dbReference type="EMBL" id="JACHED010000001">
    <property type="protein sequence ID" value="MBB6495995.1"/>
    <property type="molecule type" value="Genomic_DNA"/>
</dbReference>
<organism evidence="4 6">
    <name type="scientific">Methanococcus maripaludis</name>
    <name type="common">Methanococcus deltae</name>
    <dbReference type="NCBI Taxonomy" id="39152"/>
    <lineage>
        <taxon>Archaea</taxon>
        <taxon>Methanobacteriati</taxon>
        <taxon>Methanobacteriota</taxon>
        <taxon>Methanomada group</taxon>
        <taxon>Methanococci</taxon>
        <taxon>Methanococcales</taxon>
        <taxon>Methanococcaceae</taxon>
        <taxon>Methanococcus</taxon>
    </lineage>
</organism>
<name>A0A7J9PMP8_METMI</name>
<keyword evidence="2" id="KW-0812">Transmembrane</keyword>
<evidence type="ECO:0000259" key="3">
    <source>
        <dbReference type="Pfam" id="PF06597"/>
    </source>
</evidence>
<reference evidence="4 6" key="1">
    <citation type="submission" date="2020-07" db="EMBL/GenBank/DDBJ databases">
        <title>Genomic Encyclopedia of Type Strains, Phase IV (KMG-V): Genome sequencing to study the core and pangenomes of soil and plant-associated prokaryotes.</title>
        <authorList>
            <person name="Whitman W."/>
        </authorList>
    </citation>
    <scope>NUCLEOTIDE SEQUENCE [LARGE SCALE GENOMIC DNA]</scope>
    <source>
        <strain evidence="4 6">C13</strain>
        <strain evidence="5 7">D1</strain>
    </source>
</reference>
<protein>
    <recommendedName>
        <fullName evidence="3">Protein OrfX2/OrfX3/P47 domain-containing protein</fullName>
    </recommendedName>
</protein>